<feature type="domain" description="SKP1 component POZ" evidence="5">
    <location>
        <begin position="8"/>
        <end position="63"/>
    </location>
</feature>
<gene>
    <name evidence="6" type="ORF">WJX74_006568</name>
</gene>
<dbReference type="AlphaFoldDB" id="A0AAW1S9F8"/>
<dbReference type="Gene3D" id="3.30.710.10">
    <property type="entry name" value="Potassium Channel Kv1.1, Chain A"/>
    <property type="match status" value="1"/>
</dbReference>
<comment type="function">
    <text evidence="3">Involved in ubiquitination and subsequent proteasomal degradation of target proteins. Together with CUL1, RBX1 and a F-box protein, it forms a SCF E3 ubiquitin ligase complex. The functional specificity of this complex depends on the type of F-box protein. In the SCF complex, it serves as an adapter that links the F-box protein to CUL1.</text>
</comment>
<comment type="pathway">
    <text evidence="3">Protein modification; protein ubiquitination.</text>
</comment>
<dbReference type="SUPFAM" id="SSF81382">
    <property type="entry name" value="Skp1 dimerisation domain-like"/>
    <property type="match status" value="1"/>
</dbReference>
<dbReference type="Pfam" id="PF01466">
    <property type="entry name" value="Skp1"/>
    <property type="match status" value="1"/>
</dbReference>
<dbReference type="FunFam" id="3.30.710.10:FF:000026">
    <property type="entry name" value="E3 ubiquitin ligase complex SCF subunit"/>
    <property type="match status" value="1"/>
</dbReference>
<dbReference type="InterPro" id="IPR036296">
    <property type="entry name" value="SKP1-like_dim_sf"/>
</dbReference>
<dbReference type="CDD" id="cd18322">
    <property type="entry name" value="BTB_POZ_SKP1"/>
    <property type="match status" value="1"/>
</dbReference>
<evidence type="ECO:0000256" key="2">
    <source>
        <dbReference type="ARBA" id="ARBA00022786"/>
    </source>
</evidence>
<dbReference type="Proteomes" id="UP001438707">
    <property type="component" value="Unassembled WGS sequence"/>
</dbReference>
<reference evidence="6 7" key="1">
    <citation type="journal article" date="2024" name="Nat. Commun.">
        <title>Phylogenomics reveals the evolutionary origins of lichenization in chlorophyte algae.</title>
        <authorList>
            <person name="Puginier C."/>
            <person name="Libourel C."/>
            <person name="Otte J."/>
            <person name="Skaloud P."/>
            <person name="Haon M."/>
            <person name="Grisel S."/>
            <person name="Petersen M."/>
            <person name="Berrin J.G."/>
            <person name="Delaux P.M."/>
            <person name="Dal Grande F."/>
            <person name="Keller J."/>
        </authorList>
    </citation>
    <scope>NUCLEOTIDE SEQUENCE [LARGE SCALE GENOMIC DNA]</scope>
    <source>
        <strain evidence="6 7">SAG 2145</strain>
    </source>
</reference>
<evidence type="ECO:0000256" key="3">
    <source>
        <dbReference type="PIRNR" id="PIRNR028729"/>
    </source>
</evidence>
<dbReference type="InterPro" id="IPR001232">
    <property type="entry name" value="SKP1-like"/>
</dbReference>
<dbReference type="GO" id="GO:0009867">
    <property type="term" value="P:jasmonic acid mediated signaling pathway"/>
    <property type="evidence" value="ECO:0007669"/>
    <property type="project" value="UniProtKB-ARBA"/>
</dbReference>
<accession>A0AAW1S9F8</accession>
<dbReference type="Pfam" id="PF03931">
    <property type="entry name" value="Skp1_POZ"/>
    <property type="match status" value="1"/>
</dbReference>
<comment type="subunit">
    <text evidence="3">Part of a SCF (SKP1-cullin-F-box) protein ligase complex.</text>
</comment>
<name>A0AAW1S9F8_9CHLO</name>
<comment type="caution">
    <text evidence="6">The sequence shown here is derived from an EMBL/GenBank/DDBJ whole genome shotgun (WGS) entry which is preliminary data.</text>
</comment>
<dbReference type="InterPro" id="IPR016073">
    <property type="entry name" value="Skp1_comp_POZ"/>
</dbReference>
<evidence type="ECO:0000256" key="1">
    <source>
        <dbReference type="ARBA" id="ARBA00009993"/>
    </source>
</evidence>
<dbReference type="SUPFAM" id="SSF54695">
    <property type="entry name" value="POZ domain"/>
    <property type="match status" value="1"/>
</dbReference>
<proteinExistence type="inferred from homology"/>
<feature type="domain" description="SKP1 component dimerisation" evidence="4">
    <location>
        <begin position="116"/>
        <end position="162"/>
    </location>
</feature>
<protein>
    <recommendedName>
        <fullName evidence="3">SKP1-like protein</fullName>
    </recommendedName>
</protein>
<dbReference type="InterPro" id="IPR016072">
    <property type="entry name" value="Skp1_comp_dimer"/>
</dbReference>
<dbReference type="SMART" id="SM00512">
    <property type="entry name" value="Skp1"/>
    <property type="match status" value="1"/>
</dbReference>
<dbReference type="GO" id="GO:0006511">
    <property type="term" value="P:ubiquitin-dependent protein catabolic process"/>
    <property type="evidence" value="ECO:0007669"/>
    <property type="project" value="InterPro"/>
</dbReference>
<sequence>MAGKAVEVKLYSCDGEDFRVPSTVASRSETVKNMLEDTGEEDAVPLPNVHGRTLSLVLDFCKRLVQYEKDLQDITEDFQHGQLDDEFNAWKQDFLDIDQAVLYELIMAANFLNVAELLDLCCKEVARLIKGKSPEEIRAYFHIKNDFTPQEEEEVRRENQWAFE</sequence>
<dbReference type="PANTHER" id="PTHR11165">
    <property type="entry name" value="SKP1"/>
    <property type="match status" value="1"/>
</dbReference>
<keyword evidence="2 3" id="KW-0833">Ubl conjugation pathway</keyword>
<dbReference type="PIRSF" id="PIRSF028729">
    <property type="entry name" value="E3_ubiquit_lig_SCF_Skp"/>
    <property type="match status" value="1"/>
</dbReference>
<evidence type="ECO:0000259" key="4">
    <source>
        <dbReference type="Pfam" id="PF01466"/>
    </source>
</evidence>
<evidence type="ECO:0000259" key="5">
    <source>
        <dbReference type="Pfam" id="PF03931"/>
    </source>
</evidence>
<evidence type="ECO:0000313" key="6">
    <source>
        <dbReference type="EMBL" id="KAK9843075.1"/>
    </source>
</evidence>
<evidence type="ECO:0000313" key="7">
    <source>
        <dbReference type="Proteomes" id="UP001438707"/>
    </source>
</evidence>
<comment type="similarity">
    <text evidence="1 3">Belongs to the SKP1 family.</text>
</comment>
<keyword evidence="7" id="KW-1185">Reference proteome</keyword>
<dbReference type="GO" id="GO:0016567">
    <property type="term" value="P:protein ubiquitination"/>
    <property type="evidence" value="ECO:0007669"/>
    <property type="project" value="UniProtKB-UniRule"/>
</dbReference>
<dbReference type="EMBL" id="JALJOS010000002">
    <property type="protein sequence ID" value="KAK9843075.1"/>
    <property type="molecule type" value="Genomic_DNA"/>
</dbReference>
<dbReference type="InterPro" id="IPR011333">
    <property type="entry name" value="SKP1/BTB/POZ_sf"/>
</dbReference>
<dbReference type="InterPro" id="IPR016897">
    <property type="entry name" value="SKP1"/>
</dbReference>
<organism evidence="6 7">
    <name type="scientific">Apatococcus lobatus</name>
    <dbReference type="NCBI Taxonomy" id="904363"/>
    <lineage>
        <taxon>Eukaryota</taxon>
        <taxon>Viridiplantae</taxon>
        <taxon>Chlorophyta</taxon>
        <taxon>core chlorophytes</taxon>
        <taxon>Trebouxiophyceae</taxon>
        <taxon>Chlorellales</taxon>
        <taxon>Chlorellaceae</taxon>
        <taxon>Apatococcus</taxon>
    </lineage>
</organism>